<reference evidence="2" key="1">
    <citation type="journal article" date="2018" name="Nat. Microbiol.">
        <title>Leveraging single-cell genomics to expand the fungal tree of life.</title>
        <authorList>
            <person name="Ahrendt S.R."/>
            <person name="Quandt C.A."/>
            <person name="Ciobanu D."/>
            <person name="Clum A."/>
            <person name="Salamov A."/>
            <person name="Andreopoulos B."/>
            <person name="Cheng J.F."/>
            <person name="Woyke T."/>
            <person name="Pelin A."/>
            <person name="Henrissat B."/>
            <person name="Reynolds N.K."/>
            <person name="Benny G.L."/>
            <person name="Smith M.E."/>
            <person name="James T.Y."/>
            <person name="Grigoriev I.V."/>
        </authorList>
    </citation>
    <scope>NUCLEOTIDE SEQUENCE [LARGE SCALE GENOMIC DNA]</scope>
    <source>
        <strain evidence="2">RSA 468</strain>
    </source>
</reference>
<dbReference type="CDD" id="cd14825">
    <property type="entry name" value="TRAPPC2_sedlin"/>
    <property type="match status" value="1"/>
</dbReference>
<keyword evidence="2" id="KW-1185">Reference proteome</keyword>
<dbReference type="InterPro" id="IPR006722">
    <property type="entry name" value="Sedlin"/>
</dbReference>
<organism evidence="1 2">
    <name type="scientific">Dimargaris cristalligena</name>
    <dbReference type="NCBI Taxonomy" id="215637"/>
    <lineage>
        <taxon>Eukaryota</taxon>
        <taxon>Fungi</taxon>
        <taxon>Fungi incertae sedis</taxon>
        <taxon>Zoopagomycota</taxon>
        <taxon>Kickxellomycotina</taxon>
        <taxon>Dimargaritomycetes</taxon>
        <taxon>Dimargaritales</taxon>
        <taxon>Dimargaritaceae</taxon>
        <taxon>Dimargaris</taxon>
    </lineage>
</organism>
<dbReference type="Gene3D" id="3.30.450.70">
    <property type="match status" value="1"/>
</dbReference>
<dbReference type="PANTHER" id="PTHR12403">
    <property type="entry name" value="TRAFFICKING PROTEIN PARTICLE COMPLEX SUBUNIT 2"/>
    <property type="match status" value="1"/>
</dbReference>
<evidence type="ECO:0000313" key="1">
    <source>
        <dbReference type="EMBL" id="RKP36789.1"/>
    </source>
</evidence>
<sequence length="142" mass="16546">MSHVYYFTIVGTNDVPLYEAEFGMQIKDTSLSAKEETRYLNQFIAHAALDIIDEAVWNTTDLYLKTLDKYNELNVSCYVTPSNTRFILLHENKADDNIKTFLAECHEFYIKILCNPFYTVNTPIVSPTFEQRVKSLARRFLL</sequence>
<dbReference type="AlphaFoldDB" id="A0A4V1J4U6"/>
<name>A0A4V1J4U6_9FUNG</name>
<dbReference type="GO" id="GO:0005737">
    <property type="term" value="C:cytoplasm"/>
    <property type="evidence" value="ECO:0007669"/>
    <property type="project" value="GOC"/>
</dbReference>
<gene>
    <name evidence="1" type="ORF">BJ085DRAFT_20897</name>
</gene>
<protein>
    <submittedName>
        <fullName evidence="1">Sedlin</fullName>
    </submittedName>
</protein>
<evidence type="ECO:0000313" key="2">
    <source>
        <dbReference type="Proteomes" id="UP000268162"/>
    </source>
</evidence>
<dbReference type="Pfam" id="PF04628">
    <property type="entry name" value="Sedlin_N"/>
    <property type="match status" value="1"/>
</dbReference>
<dbReference type="EMBL" id="ML002594">
    <property type="protein sequence ID" value="RKP36789.1"/>
    <property type="molecule type" value="Genomic_DNA"/>
</dbReference>
<dbReference type="GO" id="GO:0006888">
    <property type="term" value="P:endoplasmic reticulum to Golgi vesicle-mediated transport"/>
    <property type="evidence" value="ECO:0007669"/>
    <property type="project" value="InterPro"/>
</dbReference>
<dbReference type="InterPro" id="IPR011012">
    <property type="entry name" value="Longin-like_dom_sf"/>
</dbReference>
<dbReference type="STRING" id="215637.A0A4V1J4U6"/>
<proteinExistence type="predicted"/>
<accession>A0A4V1J4U6</accession>
<dbReference type="SUPFAM" id="SSF64356">
    <property type="entry name" value="SNARE-like"/>
    <property type="match status" value="1"/>
</dbReference>
<dbReference type="Proteomes" id="UP000268162">
    <property type="component" value="Unassembled WGS sequence"/>
</dbReference>